<dbReference type="InterPro" id="IPR010982">
    <property type="entry name" value="Lambda_DNA-bd_dom_sf"/>
</dbReference>
<comment type="caution">
    <text evidence="3">The sequence shown here is derived from an EMBL/GenBank/DDBJ whole genome shotgun (WGS) entry which is preliminary data.</text>
</comment>
<keyword evidence="1" id="KW-0238">DNA-binding</keyword>
<dbReference type="EMBL" id="JBHRSX010000102">
    <property type="protein sequence ID" value="MFC3204525.1"/>
    <property type="molecule type" value="Genomic_DNA"/>
</dbReference>
<reference evidence="4" key="1">
    <citation type="journal article" date="2019" name="Int. J. Syst. Evol. Microbiol.">
        <title>The Global Catalogue of Microorganisms (GCM) 10K type strain sequencing project: providing services to taxonomists for standard genome sequencing and annotation.</title>
        <authorList>
            <consortium name="The Broad Institute Genomics Platform"/>
            <consortium name="The Broad Institute Genome Sequencing Center for Infectious Disease"/>
            <person name="Wu L."/>
            <person name="Ma J."/>
        </authorList>
    </citation>
    <scope>NUCLEOTIDE SEQUENCE [LARGE SCALE GENOMIC DNA]</scope>
    <source>
        <strain evidence="4">KCTC 52449</strain>
    </source>
</reference>
<evidence type="ECO:0000259" key="2">
    <source>
        <dbReference type="PROSITE" id="PS50943"/>
    </source>
</evidence>
<accession>A0ABV7K273</accession>
<keyword evidence="4" id="KW-1185">Reference proteome</keyword>
<protein>
    <submittedName>
        <fullName evidence="3">HigA family addiction module antitoxin</fullName>
    </submittedName>
</protein>
<feature type="domain" description="HTH cro/C1-type" evidence="2">
    <location>
        <begin position="33"/>
        <end position="80"/>
    </location>
</feature>
<dbReference type="RefSeq" id="WP_123324353.1">
    <property type="nucleotide sequence ID" value="NZ_JBHRSX010000102.1"/>
</dbReference>
<dbReference type="PROSITE" id="PS50943">
    <property type="entry name" value="HTH_CROC1"/>
    <property type="match status" value="1"/>
</dbReference>
<sequence length="102" mass="11810">MTAFNLNVSSHCLSSRKPEHPGIFLERCYLKPLNISQSELARLLNISRRRVHEIIKGQRAISADTAIRLAQHFQTTPMFWLEKQQLWELYDASRRFAKGGGK</sequence>
<dbReference type="SMART" id="SM00530">
    <property type="entry name" value="HTH_XRE"/>
    <property type="match status" value="1"/>
</dbReference>
<dbReference type="CDD" id="cd00093">
    <property type="entry name" value="HTH_XRE"/>
    <property type="match status" value="1"/>
</dbReference>
<dbReference type="InterPro" id="IPR001387">
    <property type="entry name" value="Cro/C1-type_HTH"/>
</dbReference>
<dbReference type="PANTHER" id="PTHR36924:SF1">
    <property type="entry name" value="ANTITOXIN HIGA-1"/>
    <property type="match status" value="1"/>
</dbReference>
<dbReference type="Pfam" id="PF01381">
    <property type="entry name" value="HTH_3"/>
    <property type="match status" value="1"/>
</dbReference>
<evidence type="ECO:0000313" key="4">
    <source>
        <dbReference type="Proteomes" id="UP001595477"/>
    </source>
</evidence>
<dbReference type="SUPFAM" id="SSF47413">
    <property type="entry name" value="lambda repressor-like DNA-binding domains"/>
    <property type="match status" value="1"/>
</dbReference>
<dbReference type="PANTHER" id="PTHR36924">
    <property type="entry name" value="ANTITOXIN HIGA-1"/>
    <property type="match status" value="1"/>
</dbReference>
<dbReference type="Gene3D" id="1.10.260.40">
    <property type="entry name" value="lambda repressor-like DNA-binding domains"/>
    <property type="match status" value="1"/>
</dbReference>
<organism evidence="3 4">
    <name type="scientific">Alteromonas oceani</name>
    <dbReference type="NCBI Taxonomy" id="2071609"/>
    <lineage>
        <taxon>Bacteria</taxon>
        <taxon>Pseudomonadati</taxon>
        <taxon>Pseudomonadota</taxon>
        <taxon>Gammaproteobacteria</taxon>
        <taxon>Alteromonadales</taxon>
        <taxon>Alteromonadaceae</taxon>
        <taxon>Alteromonas/Salinimonas group</taxon>
        <taxon>Alteromonas</taxon>
    </lineage>
</organism>
<name>A0ABV7K273_9ALTE</name>
<dbReference type="NCBIfam" id="TIGR02607">
    <property type="entry name" value="antidote_HigA"/>
    <property type="match status" value="1"/>
</dbReference>
<dbReference type="InterPro" id="IPR013430">
    <property type="entry name" value="Toxin_antidote_HigA"/>
</dbReference>
<evidence type="ECO:0000256" key="1">
    <source>
        <dbReference type="ARBA" id="ARBA00023125"/>
    </source>
</evidence>
<gene>
    <name evidence="3" type="ORF">ACFOEW_22185</name>
</gene>
<proteinExistence type="predicted"/>
<evidence type="ECO:0000313" key="3">
    <source>
        <dbReference type="EMBL" id="MFC3204525.1"/>
    </source>
</evidence>
<dbReference type="Proteomes" id="UP001595477">
    <property type="component" value="Unassembled WGS sequence"/>
</dbReference>